<protein>
    <submittedName>
        <fullName evidence="2">Uncharacterized protein</fullName>
    </submittedName>
</protein>
<reference evidence="2 3" key="1">
    <citation type="submission" date="2024-05" db="EMBL/GenBank/DDBJ databases">
        <title>Genome sequencing and assembly of Indian major carp, Cirrhinus mrigala (Hamilton, 1822).</title>
        <authorList>
            <person name="Mohindra V."/>
            <person name="Chowdhury L.M."/>
            <person name="Lal K."/>
            <person name="Jena J.K."/>
        </authorList>
    </citation>
    <scope>NUCLEOTIDE SEQUENCE [LARGE SCALE GENOMIC DNA]</scope>
    <source>
        <strain evidence="2">CM1030</strain>
        <tissue evidence="2">Blood</tissue>
    </source>
</reference>
<sequence length="118" mass="12404">WPVLISEVVESLEAVEEEDTEAAVVVDPGLVEDIEVVEDIRVVEAASEALEGFVAAGVDSGGVLVGVDLGGLVDTEALMGVEDTEEVEEDMEGGDSEEAGGETEVVFKAEHLNKDIFE</sequence>
<comment type="caution">
    <text evidence="2">The sequence shown here is derived from an EMBL/GenBank/DDBJ whole genome shotgun (WGS) entry which is preliminary data.</text>
</comment>
<dbReference type="AlphaFoldDB" id="A0ABD0RR36"/>
<proteinExistence type="predicted"/>
<accession>A0ABD0RR36</accession>
<evidence type="ECO:0000313" key="2">
    <source>
        <dbReference type="EMBL" id="KAL0201004.1"/>
    </source>
</evidence>
<feature type="compositionally biased region" description="Acidic residues" evidence="1">
    <location>
        <begin position="83"/>
        <end position="101"/>
    </location>
</feature>
<gene>
    <name evidence="2" type="ORF">M9458_004191</name>
</gene>
<organism evidence="2 3">
    <name type="scientific">Cirrhinus mrigala</name>
    <name type="common">Mrigala</name>
    <dbReference type="NCBI Taxonomy" id="683832"/>
    <lineage>
        <taxon>Eukaryota</taxon>
        <taxon>Metazoa</taxon>
        <taxon>Chordata</taxon>
        <taxon>Craniata</taxon>
        <taxon>Vertebrata</taxon>
        <taxon>Euteleostomi</taxon>
        <taxon>Actinopterygii</taxon>
        <taxon>Neopterygii</taxon>
        <taxon>Teleostei</taxon>
        <taxon>Ostariophysi</taxon>
        <taxon>Cypriniformes</taxon>
        <taxon>Cyprinidae</taxon>
        <taxon>Labeoninae</taxon>
        <taxon>Labeonini</taxon>
        <taxon>Cirrhinus</taxon>
    </lineage>
</organism>
<evidence type="ECO:0000313" key="3">
    <source>
        <dbReference type="Proteomes" id="UP001529510"/>
    </source>
</evidence>
<keyword evidence="3" id="KW-1185">Reference proteome</keyword>
<feature type="non-terminal residue" evidence="2">
    <location>
        <position position="1"/>
    </location>
</feature>
<evidence type="ECO:0000256" key="1">
    <source>
        <dbReference type="SAM" id="MobiDB-lite"/>
    </source>
</evidence>
<dbReference type="EMBL" id="JAMKFB020000002">
    <property type="protein sequence ID" value="KAL0201004.1"/>
    <property type="molecule type" value="Genomic_DNA"/>
</dbReference>
<feature type="region of interest" description="Disordered" evidence="1">
    <location>
        <begin position="83"/>
        <end position="104"/>
    </location>
</feature>
<feature type="non-terminal residue" evidence="2">
    <location>
        <position position="118"/>
    </location>
</feature>
<dbReference type="Proteomes" id="UP001529510">
    <property type="component" value="Unassembled WGS sequence"/>
</dbReference>
<name>A0ABD0RR36_CIRMR</name>